<evidence type="ECO:0000313" key="7">
    <source>
        <dbReference type="Proteomes" id="UP000231581"/>
    </source>
</evidence>
<proteinExistence type="inferred from homology"/>
<dbReference type="PROSITE" id="PS51689">
    <property type="entry name" value="SAM_RNA_A_N6_MT"/>
    <property type="match status" value="1"/>
</dbReference>
<sequence length="90" mass="9842">MASRPQDSRGASREKSIYFMKIQEIKTALAELGAKPNKHLGQHFLVDKHALDTIVQEAEIEKGDHVLEVGPGLGVLTRRLIEAGAEVIAI</sequence>
<name>A0A2H0BRI0_9BACT</name>
<dbReference type="InterPro" id="IPR029063">
    <property type="entry name" value="SAM-dependent_MTases_sf"/>
</dbReference>
<evidence type="ECO:0000256" key="5">
    <source>
        <dbReference type="PROSITE-ProRule" id="PRU01026"/>
    </source>
</evidence>
<evidence type="ECO:0000256" key="3">
    <source>
        <dbReference type="ARBA" id="ARBA00022691"/>
    </source>
</evidence>
<dbReference type="GO" id="GO:0000179">
    <property type="term" value="F:rRNA (adenine-N6,N6-)-dimethyltransferase activity"/>
    <property type="evidence" value="ECO:0007669"/>
    <property type="project" value="UniProtKB-UniRule"/>
</dbReference>
<dbReference type="Gene3D" id="3.40.50.150">
    <property type="entry name" value="Vaccinia Virus protein VP39"/>
    <property type="match status" value="1"/>
</dbReference>
<comment type="caution">
    <text evidence="5">Lacks conserved residue(s) required for the propagation of feature annotation.</text>
</comment>
<evidence type="ECO:0000256" key="2">
    <source>
        <dbReference type="ARBA" id="ARBA00022679"/>
    </source>
</evidence>
<comment type="caution">
    <text evidence="6">The sequence shown here is derived from an EMBL/GenBank/DDBJ whole genome shotgun (WGS) entry which is preliminary data.</text>
</comment>
<protein>
    <submittedName>
        <fullName evidence="6">16S rRNA (Adenine(1518)-N(6)/adenine(1519)-N(6))-dimethyltransferase</fullName>
    </submittedName>
</protein>
<dbReference type="GO" id="GO:0005829">
    <property type="term" value="C:cytosol"/>
    <property type="evidence" value="ECO:0007669"/>
    <property type="project" value="TreeGrafter"/>
</dbReference>
<feature type="binding site" evidence="5">
    <location>
        <position position="45"/>
    </location>
    <ligand>
        <name>S-adenosyl-L-methionine</name>
        <dbReference type="ChEBI" id="CHEBI:59789"/>
    </ligand>
</feature>
<keyword evidence="2 5" id="KW-0808">Transferase</keyword>
<evidence type="ECO:0000313" key="6">
    <source>
        <dbReference type="EMBL" id="PIP60283.1"/>
    </source>
</evidence>
<dbReference type="AlphaFoldDB" id="A0A2H0BRI0"/>
<dbReference type="EMBL" id="PCSZ01000075">
    <property type="protein sequence ID" value="PIP60283.1"/>
    <property type="molecule type" value="Genomic_DNA"/>
</dbReference>
<keyword evidence="4 5" id="KW-0694">RNA-binding</keyword>
<dbReference type="Pfam" id="PF00398">
    <property type="entry name" value="RrnaAD"/>
    <property type="match status" value="1"/>
</dbReference>
<dbReference type="PANTHER" id="PTHR11727">
    <property type="entry name" value="DIMETHYLADENOSINE TRANSFERASE"/>
    <property type="match status" value="1"/>
</dbReference>
<dbReference type="GO" id="GO:0003723">
    <property type="term" value="F:RNA binding"/>
    <property type="evidence" value="ECO:0007669"/>
    <property type="project" value="UniProtKB-UniRule"/>
</dbReference>
<dbReference type="Proteomes" id="UP000231581">
    <property type="component" value="Unassembled WGS sequence"/>
</dbReference>
<feature type="binding site" evidence="5">
    <location>
        <position position="70"/>
    </location>
    <ligand>
        <name>S-adenosyl-L-methionine</name>
        <dbReference type="ChEBI" id="CHEBI:59789"/>
    </ligand>
</feature>
<gene>
    <name evidence="6" type="ORF">COX00_04040</name>
</gene>
<comment type="similarity">
    <text evidence="5">Belongs to the class I-like SAM-binding methyltransferase superfamily. rRNA adenine N(6)-methyltransferase family.</text>
</comment>
<dbReference type="InterPro" id="IPR001737">
    <property type="entry name" value="KsgA/Erm"/>
</dbReference>
<keyword evidence="1 5" id="KW-0489">Methyltransferase</keyword>
<feature type="non-terminal residue" evidence="6">
    <location>
        <position position="90"/>
    </location>
</feature>
<accession>A0A2H0BRI0</accession>
<keyword evidence="3 5" id="KW-0949">S-adenosyl-L-methionine</keyword>
<dbReference type="PANTHER" id="PTHR11727:SF7">
    <property type="entry name" value="DIMETHYLADENOSINE TRANSFERASE-RELATED"/>
    <property type="match status" value="1"/>
</dbReference>
<evidence type="ECO:0000256" key="1">
    <source>
        <dbReference type="ARBA" id="ARBA00022603"/>
    </source>
</evidence>
<feature type="binding site" evidence="5">
    <location>
        <position position="43"/>
    </location>
    <ligand>
        <name>S-adenosyl-L-methionine</name>
        <dbReference type="ChEBI" id="CHEBI:59789"/>
    </ligand>
</feature>
<organism evidence="6 7">
    <name type="scientific">Candidatus Uhrbacteria bacterium CG22_combo_CG10-13_8_21_14_all_47_17</name>
    <dbReference type="NCBI Taxonomy" id="1975041"/>
    <lineage>
        <taxon>Bacteria</taxon>
        <taxon>Candidatus Uhriibacteriota</taxon>
    </lineage>
</organism>
<dbReference type="SUPFAM" id="SSF53335">
    <property type="entry name" value="S-adenosyl-L-methionine-dependent methyltransferases"/>
    <property type="match status" value="1"/>
</dbReference>
<reference evidence="6 7" key="1">
    <citation type="submission" date="2017-09" db="EMBL/GenBank/DDBJ databases">
        <title>Depth-based differentiation of microbial function through sediment-hosted aquifers and enrichment of novel symbionts in the deep terrestrial subsurface.</title>
        <authorList>
            <person name="Probst A.J."/>
            <person name="Ladd B."/>
            <person name="Jarett J.K."/>
            <person name="Geller-Mcgrath D.E."/>
            <person name="Sieber C.M."/>
            <person name="Emerson J.B."/>
            <person name="Anantharaman K."/>
            <person name="Thomas B.C."/>
            <person name="Malmstrom R."/>
            <person name="Stieglmeier M."/>
            <person name="Klingl A."/>
            <person name="Woyke T."/>
            <person name="Ryan C.M."/>
            <person name="Banfield J.F."/>
        </authorList>
    </citation>
    <scope>NUCLEOTIDE SEQUENCE [LARGE SCALE GENOMIC DNA]</scope>
    <source>
        <strain evidence="6">CG22_combo_CG10-13_8_21_14_all_47_17</strain>
    </source>
</reference>
<evidence type="ECO:0000256" key="4">
    <source>
        <dbReference type="ARBA" id="ARBA00022884"/>
    </source>
</evidence>